<gene>
    <name evidence="1" type="ORF">FHS19_004400</name>
    <name evidence="2" type="ORF">FHS19_004403</name>
</gene>
<dbReference type="EMBL" id="JACHXJ010000003">
    <property type="protein sequence ID" value="MBB3129728.1"/>
    <property type="molecule type" value="Genomic_DNA"/>
</dbReference>
<dbReference type="EMBL" id="JACHXJ010000003">
    <property type="protein sequence ID" value="MBB3129725.1"/>
    <property type="molecule type" value="Genomic_DNA"/>
</dbReference>
<sequence length="58" mass="6648">MPYGNKVKFHYDVPAYIKKQLAEAAKKLNMTATELLSKTIEEEYERVKREQASANSGK</sequence>
<accession>A0A839TSH0</accession>
<evidence type="ECO:0000313" key="1">
    <source>
        <dbReference type="EMBL" id="MBB3129725.1"/>
    </source>
</evidence>
<proteinExistence type="predicted"/>
<evidence type="ECO:0000313" key="3">
    <source>
        <dbReference type="Proteomes" id="UP000517523"/>
    </source>
</evidence>
<organism evidence="1 3">
    <name type="scientific">Paenibacillus rhizosphaerae</name>
    <dbReference type="NCBI Taxonomy" id="297318"/>
    <lineage>
        <taxon>Bacteria</taxon>
        <taxon>Bacillati</taxon>
        <taxon>Bacillota</taxon>
        <taxon>Bacilli</taxon>
        <taxon>Bacillales</taxon>
        <taxon>Paenibacillaceae</taxon>
        <taxon>Paenibacillus</taxon>
    </lineage>
</organism>
<reference evidence="1 3" key="1">
    <citation type="submission" date="2020-08" db="EMBL/GenBank/DDBJ databases">
        <title>Genomic Encyclopedia of Type Strains, Phase III (KMG-III): the genomes of soil and plant-associated and newly described type strains.</title>
        <authorList>
            <person name="Whitman W."/>
        </authorList>
    </citation>
    <scope>NUCLEOTIDE SEQUENCE [LARGE SCALE GENOMIC DNA]</scope>
    <source>
        <strain evidence="1 3">CECT 5831</strain>
    </source>
</reference>
<evidence type="ECO:0000313" key="2">
    <source>
        <dbReference type="EMBL" id="MBB3129728.1"/>
    </source>
</evidence>
<comment type="caution">
    <text evidence="1">The sequence shown here is derived from an EMBL/GenBank/DDBJ whole genome shotgun (WGS) entry which is preliminary data.</text>
</comment>
<name>A0A839TSH0_9BACL</name>
<dbReference type="AlphaFoldDB" id="A0A839TSH0"/>
<protein>
    <submittedName>
        <fullName evidence="1">Uncharacterized protein</fullName>
    </submittedName>
</protein>
<dbReference type="RefSeq" id="WP_163882478.1">
    <property type="nucleotide sequence ID" value="NZ_JACHXJ010000003.1"/>
</dbReference>
<dbReference type="Proteomes" id="UP000517523">
    <property type="component" value="Unassembled WGS sequence"/>
</dbReference>